<accession>A0A6N6MAQ5</accession>
<dbReference type="RefSeq" id="WP_151166067.1">
    <property type="nucleotide sequence ID" value="NZ_WACR01000001.1"/>
</dbReference>
<proteinExistence type="predicted"/>
<keyword evidence="1" id="KW-0732">Signal</keyword>
<dbReference type="EMBL" id="WACR01000001">
    <property type="protein sequence ID" value="KAB1066079.1"/>
    <property type="molecule type" value="Genomic_DNA"/>
</dbReference>
<evidence type="ECO:0000313" key="3">
    <source>
        <dbReference type="Proteomes" id="UP000435357"/>
    </source>
</evidence>
<evidence type="ECO:0000313" key="2">
    <source>
        <dbReference type="EMBL" id="KAB1066079.1"/>
    </source>
</evidence>
<comment type="caution">
    <text evidence="2">The sequence shown here is derived from an EMBL/GenBank/DDBJ whole genome shotgun (WGS) entry which is preliminary data.</text>
</comment>
<evidence type="ECO:0000256" key="1">
    <source>
        <dbReference type="ARBA" id="ARBA00022729"/>
    </source>
</evidence>
<sequence>MNKTIITLLFLFTVRAGLTQNSDLDLTEITVPDSIEENSTVSFSAKLKNNGPDSVQTGTQLTFQWSVNTDTIPANFTLDTTFYTGDSIELFSPPFSLSPSDSLTICVSFNFQNDTVTSNNEICDSTKVYLYNNFVLPGNVKFIQTRSQIILQNARVSELRIYNLNGQIVGSTNGAKAIRTDQLKNGLYIFTARFRDSDKFYRRKVFIR</sequence>
<gene>
    <name evidence="2" type="ORF">F3059_01010</name>
</gene>
<name>A0A6N6MAQ5_9FLAO</name>
<keyword evidence="3" id="KW-1185">Reference proteome</keyword>
<dbReference type="AlphaFoldDB" id="A0A6N6MAQ5"/>
<protein>
    <submittedName>
        <fullName evidence="2">T9SS type A sorting domain-containing protein</fullName>
    </submittedName>
</protein>
<dbReference type="InterPro" id="IPR013783">
    <property type="entry name" value="Ig-like_fold"/>
</dbReference>
<dbReference type="Gene3D" id="2.60.40.10">
    <property type="entry name" value="Immunoglobulins"/>
    <property type="match status" value="1"/>
</dbReference>
<dbReference type="InterPro" id="IPR026444">
    <property type="entry name" value="Secre_tail"/>
</dbReference>
<dbReference type="NCBIfam" id="TIGR04183">
    <property type="entry name" value="Por_Secre_tail"/>
    <property type="match status" value="1"/>
</dbReference>
<reference evidence="2 3" key="1">
    <citation type="submission" date="2019-09" db="EMBL/GenBank/DDBJ databases">
        <title>Genomes of Cryomorphaceae.</title>
        <authorList>
            <person name="Bowman J.P."/>
        </authorList>
    </citation>
    <scope>NUCLEOTIDE SEQUENCE [LARGE SCALE GENOMIC DNA]</scope>
    <source>
        <strain evidence="2 3">KCTC 52047</strain>
    </source>
</reference>
<organism evidence="2 3">
    <name type="scientific">Salibacter halophilus</name>
    <dbReference type="NCBI Taxonomy" id="1803916"/>
    <lineage>
        <taxon>Bacteria</taxon>
        <taxon>Pseudomonadati</taxon>
        <taxon>Bacteroidota</taxon>
        <taxon>Flavobacteriia</taxon>
        <taxon>Flavobacteriales</taxon>
        <taxon>Salibacteraceae</taxon>
        <taxon>Salibacter</taxon>
    </lineage>
</organism>
<dbReference type="Proteomes" id="UP000435357">
    <property type="component" value="Unassembled WGS sequence"/>
</dbReference>